<gene>
    <name evidence="2" type="ORF">PG993_006059</name>
</gene>
<reference evidence="2 3" key="1">
    <citation type="submission" date="2023-01" db="EMBL/GenBank/DDBJ databases">
        <title>Analysis of 21 Apiospora genomes using comparative genomics revels a genus with tremendous synthesis potential of carbohydrate active enzymes and secondary metabolites.</title>
        <authorList>
            <person name="Sorensen T."/>
        </authorList>
    </citation>
    <scope>NUCLEOTIDE SEQUENCE [LARGE SCALE GENOMIC DNA]</scope>
    <source>
        <strain evidence="2 3">CBS 33761</strain>
    </source>
</reference>
<sequence>MKTIEKTTKKAKKVFTYFPKLPPEIRAMVWQQFLQREIDYRLILMHDTESCLLPRNYLISPLLSVNVEGRAEALKLYSTKLTVYDMYFKEICPITTKGYLSFSPKGHLYINLDKDILERMFNGGDNALHFRPRRWHFQEKFAVNDRNAHYLGSLAEKLTDEYMPADQLPVFEDKDELEESEMDPYEWLDQFIEGKSESEWDYMDEL</sequence>
<organism evidence="2 3">
    <name type="scientific">Apiospora rasikravindrae</name>
    <dbReference type="NCBI Taxonomy" id="990691"/>
    <lineage>
        <taxon>Eukaryota</taxon>
        <taxon>Fungi</taxon>
        <taxon>Dikarya</taxon>
        <taxon>Ascomycota</taxon>
        <taxon>Pezizomycotina</taxon>
        <taxon>Sordariomycetes</taxon>
        <taxon>Xylariomycetidae</taxon>
        <taxon>Amphisphaeriales</taxon>
        <taxon>Apiosporaceae</taxon>
        <taxon>Apiospora</taxon>
    </lineage>
</organism>
<dbReference type="InterPro" id="IPR045518">
    <property type="entry name" value="2EXR"/>
</dbReference>
<protein>
    <recommendedName>
        <fullName evidence="1">2EXR domain-containing protein</fullName>
    </recommendedName>
</protein>
<accession>A0ABR1TAJ6</accession>
<evidence type="ECO:0000313" key="3">
    <source>
        <dbReference type="Proteomes" id="UP001444661"/>
    </source>
</evidence>
<dbReference type="Proteomes" id="UP001444661">
    <property type="component" value="Unassembled WGS sequence"/>
</dbReference>
<dbReference type="EMBL" id="JAQQWK010000004">
    <property type="protein sequence ID" value="KAK8043629.1"/>
    <property type="molecule type" value="Genomic_DNA"/>
</dbReference>
<dbReference type="Pfam" id="PF20150">
    <property type="entry name" value="2EXR"/>
    <property type="match status" value="1"/>
</dbReference>
<proteinExistence type="predicted"/>
<name>A0ABR1TAJ6_9PEZI</name>
<comment type="caution">
    <text evidence="2">The sequence shown here is derived from an EMBL/GenBank/DDBJ whole genome shotgun (WGS) entry which is preliminary data.</text>
</comment>
<evidence type="ECO:0000313" key="2">
    <source>
        <dbReference type="EMBL" id="KAK8043629.1"/>
    </source>
</evidence>
<keyword evidence="3" id="KW-1185">Reference proteome</keyword>
<feature type="domain" description="2EXR" evidence="1">
    <location>
        <begin position="15"/>
        <end position="117"/>
    </location>
</feature>
<evidence type="ECO:0000259" key="1">
    <source>
        <dbReference type="Pfam" id="PF20150"/>
    </source>
</evidence>